<dbReference type="EMBL" id="CP077302">
    <property type="protein sequence ID" value="QXB19701.1"/>
    <property type="molecule type" value="Genomic_DNA"/>
</dbReference>
<evidence type="ECO:0000313" key="3">
    <source>
        <dbReference type="EMBL" id="QXB19701.1"/>
    </source>
</evidence>
<reference evidence="3 4" key="1">
    <citation type="submission" date="2021-06" db="EMBL/GenBank/DDBJ databases">
        <title>FDA dAtabase for Regulatory Grade micrObial Sequences (FDA-ARGOS): Supporting development and validation of Infectious Disease Dx tests.</title>
        <authorList>
            <person name="Sproer C."/>
            <person name="Gronow S."/>
            <person name="Severitt S."/>
            <person name="Schroder I."/>
            <person name="Tallon L."/>
            <person name="Sadzewicz L."/>
            <person name="Zhao X."/>
            <person name="Boylan J."/>
            <person name="Ott S."/>
            <person name="Bowen H."/>
            <person name="Vavikolanu K."/>
            <person name="Mehta A."/>
            <person name="Aluvathingal J."/>
            <person name="Nadendla S."/>
            <person name="Lowell S."/>
            <person name="Myers T."/>
            <person name="Yan Y."/>
        </authorList>
    </citation>
    <scope>NUCLEOTIDE SEQUENCE [LARGE SCALE GENOMIC DNA]</scope>
    <source>
        <strain evidence="3 4">FDAARGOS 1425</strain>
    </source>
</reference>
<dbReference type="InterPro" id="IPR036397">
    <property type="entry name" value="RNaseH_sf"/>
</dbReference>
<dbReference type="PROSITE" id="PS50994">
    <property type="entry name" value="INTEGRASE"/>
    <property type="match status" value="1"/>
</dbReference>
<evidence type="ECO:0000256" key="1">
    <source>
        <dbReference type="SAM" id="MobiDB-lite"/>
    </source>
</evidence>
<feature type="region of interest" description="Disordered" evidence="1">
    <location>
        <begin position="465"/>
        <end position="494"/>
    </location>
</feature>
<gene>
    <name evidence="3" type="ORF">I6L55_07490</name>
</gene>
<organism evidence="3 4">
    <name type="scientific">Corynebacterium coyleae</name>
    <dbReference type="NCBI Taxonomy" id="53374"/>
    <lineage>
        <taxon>Bacteria</taxon>
        <taxon>Bacillati</taxon>
        <taxon>Actinomycetota</taxon>
        <taxon>Actinomycetes</taxon>
        <taxon>Mycobacteriales</taxon>
        <taxon>Corynebacteriaceae</taxon>
        <taxon>Corynebacterium</taxon>
    </lineage>
</organism>
<proteinExistence type="predicted"/>
<protein>
    <submittedName>
        <fullName evidence="3">DDE-type integrase/transposase/recombinase</fullName>
    </submittedName>
</protein>
<dbReference type="InterPro" id="IPR009057">
    <property type="entry name" value="Homeodomain-like_sf"/>
</dbReference>
<dbReference type="InterPro" id="IPR012337">
    <property type="entry name" value="RNaseH-like_sf"/>
</dbReference>
<dbReference type="Proteomes" id="UP000683520">
    <property type="component" value="Chromosome"/>
</dbReference>
<dbReference type="Pfam" id="PF13683">
    <property type="entry name" value="rve_3"/>
    <property type="match status" value="1"/>
</dbReference>
<dbReference type="InterPro" id="IPR001584">
    <property type="entry name" value="Integrase_cat-core"/>
</dbReference>
<feature type="domain" description="Integrase catalytic" evidence="2">
    <location>
        <begin position="126"/>
        <end position="309"/>
    </location>
</feature>
<dbReference type="SUPFAM" id="SSF53098">
    <property type="entry name" value="Ribonuclease H-like"/>
    <property type="match status" value="1"/>
</dbReference>
<sequence>MAISSHKRRKIADFDPVRDGKTITQFCKEEQISRQTFHNVKNRITERGRSGILPDSTAPKNPARKYTDADYQAVINARFDLQEQGLDCGPLSIYYRLYDAVGPECTPSRTTIATWLHNAGLVDVNARKRPRSSYKRFARDFVCELWQIDALVYRLFDVDHTQATIYQVIDDASRFDVGTKAFMRPENGEDARTTLAAAFDNYRKPQELLSDNSEAFATYHRGRLSATEIWLAEQGVVAIAGFAPTTQGKDERSHRTLVQFLDARTPTTFNELQAAIVAYREVYNTHRRHQSLLVGKMHITPQQAWETFPQAESPTDPLDPEVIWQRVVDYNLANNPHAQPKPADVKDPGEAATSPRFKTVPVITTPGASHTDITSIDELEKLEYEYIDVPLELRINRHGVVAVCGYSLYVGLRFADRDIFSHVTVDNVAEFYTAHDGEFLFSFPLPIKLKHRPTGGQININHVEGMTHRRPPKLRHDLSKPRPKRAKPTRKNYG</sequence>
<evidence type="ECO:0000313" key="4">
    <source>
        <dbReference type="Proteomes" id="UP000683520"/>
    </source>
</evidence>
<accession>A0ABX8KY18</accession>
<feature type="compositionally biased region" description="Basic residues" evidence="1">
    <location>
        <begin position="481"/>
        <end position="494"/>
    </location>
</feature>
<dbReference type="GeneID" id="92750019"/>
<dbReference type="Gene3D" id="3.30.420.10">
    <property type="entry name" value="Ribonuclease H-like superfamily/Ribonuclease H"/>
    <property type="match status" value="1"/>
</dbReference>
<dbReference type="RefSeq" id="WP_092101568.1">
    <property type="nucleotide sequence ID" value="NZ_CP047198.1"/>
</dbReference>
<evidence type="ECO:0000259" key="2">
    <source>
        <dbReference type="PROSITE" id="PS50994"/>
    </source>
</evidence>
<dbReference type="SUPFAM" id="SSF46689">
    <property type="entry name" value="Homeodomain-like"/>
    <property type="match status" value="1"/>
</dbReference>
<keyword evidence="4" id="KW-1185">Reference proteome</keyword>
<name>A0ABX8KY18_9CORY</name>